<dbReference type="OrthoDB" id="10070675at2759"/>
<evidence type="ECO:0000313" key="3">
    <source>
        <dbReference type="EnsemblMetazoa" id="CapteP208578"/>
    </source>
</evidence>
<evidence type="ECO:0000313" key="4">
    <source>
        <dbReference type="Proteomes" id="UP000014760"/>
    </source>
</evidence>
<evidence type="ECO:0000313" key="2">
    <source>
        <dbReference type="EMBL" id="ELU11315.1"/>
    </source>
</evidence>
<protein>
    <recommendedName>
        <fullName evidence="1">HTH psq-type domain-containing protein</fullName>
    </recommendedName>
</protein>
<reference evidence="3" key="3">
    <citation type="submission" date="2015-06" db="UniProtKB">
        <authorList>
            <consortium name="EnsemblMetazoa"/>
        </authorList>
    </citation>
    <scope>IDENTIFICATION</scope>
</reference>
<dbReference type="HOGENOM" id="CLU_144555_0_0_1"/>
<reference evidence="2 4" key="2">
    <citation type="journal article" date="2013" name="Nature">
        <title>Insights into bilaterian evolution from three spiralian genomes.</title>
        <authorList>
            <person name="Simakov O."/>
            <person name="Marletaz F."/>
            <person name="Cho S.J."/>
            <person name="Edsinger-Gonzales E."/>
            <person name="Havlak P."/>
            <person name="Hellsten U."/>
            <person name="Kuo D.H."/>
            <person name="Larsson T."/>
            <person name="Lv J."/>
            <person name="Arendt D."/>
            <person name="Savage R."/>
            <person name="Osoegawa K."/>
            <person name="de Jong P."/>
            <person name="Grimwood J."/>
            <person name="Chapman J.A."/>
            <person name="Shapiro H."/>
            <person name="Aerts A."/>
            <person name="Otillar R.P."/>
            <person name="Terry A.Y."/>
            <person name="Boore J.L."/>
            <person name="Grigoriev I.V."/>
            <person name="Lindberg D.R."/>
            <person name="Seaver E.C."/>
            <person name="Weisblat D.A."/>
            <person name="Putnam N.H."/>
            <person name="Rokhsar D.S."/>
        </authorList>
    </citation>
    <scope>NUCLEOTIDE SEQUENCE</scope>
    <source>
        <strain evidence="2 4">I ESC-2004</strain>
    </source>
</reference>
<dbReference type="InterPro" id="IPR007889">
    <property type="entry name" value="HTH_Psq"/>
</dbReference>
<reference evidence="4" key="1">
    <citation type="submission" date="2012-12" db="EMBL/GenBank/DDBJ databases">
        <authorList>
            <person name="Hellsten U."/>
            <person name="Grimwood J."/>
            <person name="Chapman J.A."/>
            <person name="Shapiro H."/>
            <person name="Aerts A."/>
            <person name="Otillar R.P."/>
            <person name="Terry A.Y."/>
            <person name="Boore J.L."/>
            <person name="Simakov O."/>
            <person name="Marletaz F."/>
            <person name="Cho S.-J."/>
            <person name="Edsinger-Gonzales E."/>
            <person name="Havlak P."/>
            <person name="Kuo D.-H."/>
            <person name="Larsson T."/>
            <person name="Lv J."/>
            <person name="Arendt D."/>
            <person name="Savage R."/>
            <person name="Osoegawa K."/>
            <person name="de Jong P."/>
            <person name="Lindberg D.R."/>
            <person name="Seaver E.C."/>
            <person name="Weisblat D.A."/>
            <person name="Putnam N.H."/>
            <person name="Grigoriev I.V."/>
            <person name="Rokhsar D.S."/>
        </authorList>
    </citation>
    <scope>NUCLEOTIDE SEQUENCE</scope>
    <source>
        <strain evidence="4">I ESC-2004</strain>
    </source>
</reference>
<dbReference type="EMBL" id="AMQN01040565">
    <property type="status" value="NOT_ANNOTATED_CDS"/>
    <property type="molecule type" value="Genomic_DNA"/>
</dbReference>
<dbReference type="GO" id="GO:0003677">
    <property type="term" value="F:DNA binding"/>
    <property type="evidence" value="ECO:0007669"/>
    <property type="project" value="InterPro"/>
</dbReference>
<dbReference type="EMBL" id="KB296783">
    <property type="protein sequence ID" value="ELU11315.1"/>
    <property type="molecule type" value="Genomic_DNA"/>
</dbReference>
<keyword evidence="4" id="KW-1185">Reference proteome</keyword>
<organism evidence="2">
    <name type="scientific">Capitella teleta</name>
    <name type="common">Polychaete worm</name>
    <dbReference type="NCBI Taxonomy" id="283909"/>
    <lineage>
        <taxon>Eukaryota</taxon>
        <taxon>Metazoa</taxon>
        <taxon>Spiralia</taxon>
        <taxon>Lophotrochozoa</taxon>
        <taxon>Annelida</taxon>
        <taxon>Polychaeta</taxon>
        <taxon>Sedentaria</taxon>
        <taxon>Scolecida</taxon>
        <taxon>Capitellidae</taxon>
        <taxon>Capitella</taxon>
    </lineage>
</organism>
<accession>R7V6D3</accession>
<dbReference type="Proteomes" id="UP000014760">
    <property type="component" value="Unassembled WGS sequence"/>
</dbReference>
<sequence>MGACSKRIIEMNRDTLVKYSSVSLAVMTVTVRHRSPRETGALWDKGTIGTPPVTKNVNLGITMKCDFRNLGDSPSFLCEQQREILSVSKTTVMPRNKKRKTLSHGQTEPTAMKAAVAMVLEGADSIRNVAKDTGIAKSTLQRYVNKAKHAQST</sequence>
<feature type="non-terminal residue" evidence="2">
    <location>
        <position position="153"/>
    </location>
</feature>
<dbReference type="Pfam" id="PF05225">
    <property type="entry name" value="HTH_psq"/>
    <property type="match status" value="1"/>
</dbReference>
<proteinExistence type="predicted"/>
<evidence type="ECO:0000259" key="1">
    <source>
        <dbReference type="Pfam" id="PF05225"/>
    </source>
</evidence>
<dbReference type="EnsemblMetazoa" id="CapteT208578">
    <property type="protein sequence ID" value="CapteP208578"/>
    <property type="gene ID" value="CapteG208578"/>
</dbReference>
<feature type="domain" description="HTH psq-type" evidence="1">
    <location>
        <begin position="109"/>
        <end position="147"/>
    </location>
</feature>
<gene>
    <name evidence="2" type="ORF">CAPTEDRAFT_208578</name>
</gene>
<dbReference type="AlphaFoldDB" id="R7V6D3"/>
<name>R7V6D3_CAPTE</name>